<dbReference type="RefSeq" id="WP_179980857.1">
    <property type="nucleotide sequence ID" value="NZ_LT608333.1"/>
</dbReference>
<evidence type="ECO:0000256" key="7">
    <source>
        <dbReference type="RuleBase" id="RU363032"/>
    </source>
</evidence>
<dbReference type="CDD" id="cd06261">
    <property type="entry name" value="TM_PBP2"/>
    <property type="match status" value="1"/>
</dbReference>
<keyword evidence="5 7" id="KW-1133">Transmembrane helix</keyword>
<feature type="transmembrane region" description="Helical" evidence="7">
    <location>
        <begin position="210"/>
        <end position="232"/>
    </location>
</feature>
<evidence type="ECO:0000256" key="1">
    <source>
        <dbReference type="ARBA" id="ARBA00004651"/>
    </source>
</evidence>
<dbReference type="InterPro" id="IPR035906">
    <property type="entry name" value="MetI-like_sf"/>
</dbReference>
<sequence>MKKVIHSFIVPCLIPMLIFLIWSVLSPMIDNNMILPPPHRVYAIISDPFSPLIAMGSLFQNFIISFIRVGVAYIISGSCGIILGIAIGYSYRMDRLFSGFLEIFRPLPPMAWVPLMLAWTGILSLANVLHVSGGPLYPYIDRIKISMLFIIFIGGFFPVLTSTIRGVRSTPKTFIDAARVLGAKEQDIFFKVLLPSAAPGIVNGLRISLALSWSCLIAAEMLPGSVSGVGYLIIHAYNMARIDVVISGMICIGATGALMDWLFHQWEERCFAWARRVR</sequence>
<dbReference type="Gene3D" id="1.10.3720.10">
    <property type="entry name" value="MetI-like"/>
    <property type="match status" value="1"/>
</dbReference>
<evidence type="ECO:0000313" key="9">
    <source>
        <dbReference type="EMBL" id="SCM73804.1"/>
    </source>
</evidence>
<dbReference type="InterPro" id="IPR000515">
    <property type="entry name" value="MetI-like"/>
</dbReference>
<dbReference type="PANTHER" id="PTHR30151">
    <property type="entry name" value="ALKANE SULFONATE ABC TRANSPORTER-RELATED, MEMBRANE SUBUNIT"/>
    <property type="match status" value="1"/>
</dbReference>
<evidence type="ECO:0000256" key="3">
    <source>
        <dbReference type="ARBA" id="ARBA00022475"/>
    </source>
</evidence>
<dbReference type="GO" id="GO:0055085">
    <property type="term" value="P:transmembrane transport"/>
    <property type="evidence" value="ECO:0007669"/>
    <property type="project" value="InterPro"/>
</dbReference>
<dbReference type="PROSITE" id="PS50928">
    <property type="entry name" value="ABC_TM1"/>
    <property type="match status" value="1"/>
</dbReference>
<accession>A0A212L8A0</accession>
<feature type="transmembrane region" description="Helical" evidence="7">
    <location>
        <begin position="7"/>
        <end position="29"/>
    </location>
</feature>
<dbReference type="Pfam" id="PF00528">
    <property type="entry name" value="BPD_transp_1"/>
    <property type="match status" value="1"/>
</dbReference>
<evidence type="ECO:0000256" key="6">
    <source>
        <dbReference type="ARBA" id="ARBA00023136"/>
    </source>
</evidence>
<comment type="similarity">
    <text evidence="7">Belongs to the binding-protein-dependent transport system permease family.</text>
</comment>
<evidence type="ECO:0000256" key="5">
    <source>
        <dbReference type="ARBA" id="ARBA00022989"/>
    </source>
</evidence>
<feature type="transmembrane region" description="Helical" evidence="7">
    <location>
        <begin position="41"/>
        <end position="59"/>
    </location>
</feature>
<feature type="domain" description="ABC transmembrane type-1" evidence="8">
    <location>
        <begin position="62"/>
        <end position="263"/>
    </location>
</feature>
<keyword evidence="6 7" id="KW-0472">Membrane</keyword>
<gene>
    <name evidence="9" type="ORF">KL86DES1_21531</name>
</gene>
<keyword evidence="3" id="KW-1003">Cell membrane</keyword>
<comment type="subcellular location">
    <subcellularLocation>
        <location evidence="1 7">Cell membrane</location>
        <topology evidence="1 7">Multi-pass membrane protein</topology>
    </subcellularLocation>
</comment>
<proteinExistence type="inferred from homology"/>
<dbReference type="EMBL" id="FMJC01000002">
    <property type="protein sequence ID" value="SCM73804.1"/>
    <property type="molecule type" value="Genomic_DNA"/>
</dbReference>
<name>A0A212L8A0_9BACT</name>
<feature type="transmembrane region" description="Helical" evidence="7">
    <location>
        <begin position="244"/>
        <end position="263"/>
    </location>
</feature>
<dbReference type="PANTHER" id="PTHR30151:SF0">
    <property type="entry name" value="ABC TRANSPORTER PERMEASE PROTEIN MJ0413-RELATED"/>
    <property type="match status" value="1"/>
</dbReference>
<reference evidence="9" key="1">
    <citation type="submission" date="2016-08" db="EMBL/GenBank/DDBJ databases">
        <authorList>
            <person name="Seilhamer J.J."/>
        </authorList>
    </citation>
    <scope>NUCLEOTIDE SEQUENCE</scope>
    <source>
        <strain evidence="9">86-1</strain>
    </source>
</reference>
<protein>
    <recommendedName>
        <fullName evidence="8">ABC transmembrane type-1 domain-containing protein</fullName>
    </recommendedName>
</protein>
<evidence type="ECO:0000256" key="4">
    <source>
        <dbReference type="ARBA" id="ARBA00022692"/>
    </source>
</evidence>
<keyword evidence="4 7" id="KW-0812">Transmembrane</keyword>
<feature type="transmembrane region" description="Helical" evidence="7">
    <location>
        <begin position="145"/>
        <end position="164"/>
    </location>
</feature>
<organism evidence="9">
    <name type="scientific">uncultured Desulfovibrio sp</name>
    <dbReference type="NCBI Taxonomy" id="167968"/>
    <lineage>
        <taxon>Bacteria</taxon>
        <taxon>Pseudomonadati</taxon>
        <taxon>Thermodesulfobacteriota</taxon>
        <taxon>Desulfovibrionia</taxon>
        <taxon>Desulfovibrionales</taxon>
        <taxon>Desulfovibrionaceae</taxon>
        <taxon>Desulfovibrio</taxon>
        <taxon>environmental samples</taxon>
    </lineage>
</organism>
<evidence type="ECO:0000256" key="2">
    <source>
        <dbReference type="ARBA" id="ARBA00022448"/>
    </source>
</evidence>
<dbReference type="GO" id="GO:0005886">
    <property type="term" value="C:plasma membrane"/>
    <property type="evidence" value="ECO:0007669"/>
    <property type="project" value="UniProtKB-SubCell"/>
</dbReference>
<feature type="transmembrane region" description="Helical" evidence="7">
    <location>
        <begin position="111"/>
        <end position="133"/>
    </location>
</feature>
<feature type="transmembrane region" description="Helical" evidence="7">
    <location>
        <begin position="71"/>
        <end position="91"/>
    </location>
</feature>
<dbReference type="AlphaFoldDB" id="A0A212L8A0"/>
<dbReference type="SUPFAM" id="SSF161098">
    <property type="entry name" value="MetI-like"/>
    <property type="match status" value="1"/>
</dbReference>
<keyword evidence="2 7" id="KW-0813">Transport</keyword>
<evidence type="ECO:0000259" key="8">
    <source>
        <dbReference type="PROSITE" id="PS50928"/>
    </source>
</evidence>